<dbReference type="RefSeq" id="WP_165873784.1">
    <property type="nucleotide sequence ID" value="NZ_SLXV01000039.1"/>
</dbReference>
<name>A0A4R2RX75_9BACL</name>
<comment type="caution">
    <text evidence="1">The sequence shown here is derived from an EMBL/GenBank/DDBJ whole genome shotgun (WGS) entry which is preliminary data.</text>
</comment>
<gene>
    <name evidence="1" type="ORF">EDD57_13921</name>
</gene>
<dbReference type="PANTHER" id="PTHR12526">
    <property type="entry name" value="GLYCOSYLTRANSFERASE"/>
    <property type="match status" value="1"/>
</dbReference>
<keyword evidence="2" id="KW-1185">Reference proteome</keyword>
<organism evidence="1 2">
    <name type="scientific">Baia soyae</name>
    <dbReference type="NCBI Taxonomy" id="1544746"/>
    <lineage>
        <taxon>Bacteria</taxon>
        <taxon>Bacillati</taxon>
        <taxon>Bacillota</taxon>
        <taxon>Bacilli</taxon>
        <taxon>Bacillales</taxon>
        <taxon>Thermoactinomycetaceae</taxon>
        <taxon>Baia</taxon>
    </lineage>
</organism>
<dbReference type="SUPFAM" id="SSF53756">
    <property type="entry name" value="UDP-Glycosyltransferase/glycogen phosphorylase"/>
    <property type="match status" value="1"/>
</dbReference>
<dbReference type="EMBL" id="SLXV01000039">
    <property type="protein sequence ID" value="TCP64591.1"/>
    <property type="molecule type" value="Genomic_DNA"/>
</dbReference>
<dbReference type="Proteomes" id="UP000294746">
    <property type="component" value="Unassembled WGS sequence"/>
</dbReference>
<reference evidence="1 2" key="1">
    <citation type="submission" date="2019-03" db="EMBL/GenBank/DDBJ databases">
        <title>Genomic Encyclopedia of Type Strains, Phase IV (KMG-IV): sequencing the most valuable type-strain genomes for metagenomic binning, comparative biology and taxonomic classification.</title>
        <authorList>
            <person name="Goeker M."/>
        </authorList>
    </citation>
    <scope>NUCLEOTIDE SEQUENCE [LARGE SCALE GENOMIC DNA]</scope>
    <source>
        <strain evidence="1 2">DSM 46831</strain>
    </source>
</reference>
<evidence type="ECO:0000313" key="2">
    <source>
        <dbReference type="Proteomes" id="UP000294746"/>
    </source>
</evidence>
<dbReference type="AlphaFoldDB" id="A0A4R2RX75"/>
<dbReference type="GO" id="GO:0016740">
    <property type="term" value="F:transferase activity"/>
    <property type="evidence" value="ECO:0007669"/>
    <property type="project" value="UniProtKB-KW"/>
</dbReference>
<protein>
    <submittedName>
        <fullName evidence="1">Glycosyl transferase family 1</fullName>
    </submittedName>
</protein>
<dbReference type="Gene3D" id="3.40.50.2000">
    <property type="entry name" value="Glycogen Phosphorylase B"/>
    <property type="match status" value="1"/>
</dbReference>
<evidence type="ECO:0000313" key="1">
    <source>
        <dbReference type="EMBL" id="TCP64591.1"/>
    </source>
</evidence>
<keyword evidence="1" id="KW-0808">Transferase</keyword>
<dbReference type="PANTHER" id="PTHR12526:SF630">
    <property type="entry name" value="GLYCOSYLTRANSFERASE"/>
    <property type="match status" value="1"/>
</dbReference>
<dbReference type="Pfam" id="PF13692">
    <property type="entry name" value="Glyco_trans_1_4"/>
    <property type="match status" value="1"/>
</dbReference>
<accession>A0A4R2RX75</accession>
<sequence length="512" mass="59148">MGLVIYPPTLNWSYMRQRPQHMMLQFAKKGHTVLFFNKTSVEGPVVQEIAENLFVVQHPNFFLNEILSKLPSKRDTIYWTSWSRKIPHASLFQTNTLIYDCVDDFPDWEQEEQMYAPLADAIVCTADHLKEKMEKLVQHPIHLVPNGCEFEHFAQVKKQSRLDEIPEIPPHDGPRIGYIGAWAPWVNKKIVQELSREMPEAQFVIIGPNLRSDQPELGDNVFFLGHKSYESLPFYLRYIDVGIIPFSINRITRSTNPVKVYEYLATGKPVVSTPLPEVLKMKPHVLIADQTKQFVKAVRSALVNAKKNSRKRMSFAKQHSWEKRFEVVDKHILAPRRKEVFSNQDELQKVIQSIHTTSTHVPLQHNTVNSYYENMHLPNDPAFVGSPSKGTQYECYFQISQSQLMPSDGTRVYLEFDLALEPQSHEEWQIILSAPLEEWQPDAITYSNRPSTNEIAKMLISQPFSTTVSFDVTKQVIEDGLTRFHLCSTAKKALLLDQVRLTCFHLNKKSEE</sequence>
<proteinExistence type="predicted"/>